<proteinExistence type="predicted"/>
<gene>
    <name evidence="2" type="ORF">CUMW_276050</name>
</gene>
<evidence type="ECO:0000313" key="2">
    <source>
        <dbReference type="EMBL" id="GAY33745.1"/>
    </source>
</evidence>
<dbReference type="Gene3D" id="1.20.1280.50">
    <property type="match status" value="1"/>
</dbReference>
<dbReference type="PANTHER" id="PTHR32278:SF144">
    <property type="entry name" value="F-BOX PROTEIN PP2-B12 ISOFORM X1"/>
    <property type="match status" value="1"/>
</dbReference>
<accession>A0A2H5N2D0</accession>
<dbReference type="PROSITE" id="PS50181">
    <property type="entry name" value="FBOX"/>
    <property type="match status" value="1"/>
</dbReference>
<name>A0A2H5N2D0_CITUN</name>
<reference evidence="2 3" key="1">
    <citation type="journal article" date="2017" name="Front. Genet.">
        <title>Draft sequencing of the heterozygous diploid genome of Satsuma (Citrus unshiu Marc.) using a hybrid assembly approach.</title>
        <authorList>
            <person name="Shimizu T."/>
            <person name="Tanizawa Y."/>
            <person name="Mochizuki T."/>
            <person name="Nagasaki H."/>
            <person name="Yoshioka T."/>
            <person name="Toyoda A."/>
            <person name="Fujiyama A."/>
            <person name="Kaminuma E."/>
            <person name="Nakamura Y."/>
        </authorList>
    </citation>
    <scope>NUCLEOTIDE SEQUENCE [LARGE SCALE GENOMIC DNA]</scope>
    <source>
        <strain evidence="3">cv. Miyagawa wase</strain>
    </source>
</reference>
<dbReference type="AlphaFoldDB" id="A0A2H5N2D0"/>
<keyword evidence="3" id="KW-1185">Reference proteome</keyword>
<feature type="domain" description="F-box" evidence="1">
    <location>
        <begin position="1"/>
        <end position="47"/>
    </location>
</feature>
<protein>
    <recommendedName>
        <fullName evidence="1">F-box domain-containing protein</fullName>
    </recommendedName>
</protein>
<sequence>MDITIALPAECISNIISLTTPRDACRLSVVSPVFKSAADSDSVWENFLPSDRGDLLNPSSRVTLIQLSECAIVTACQDGVSAWHKTRTTRIDEHADSFSRTPPQSNIYA</sequence>
<dbReference type="SMART" id="SM00256">
    <property type="entry name" value="FBOX"/>
    <property type="match status" value="1"/>
</dbReference>
<evidence type="ECO:0000259" key="1">
    <source>
        <dbReference type="PROSITE" id="PS50181"/>
    </source>
</evidence>
<dbReference type="InterPro" id="IPR036047">
    <property type="entry name" value="F-box-like_dom_sf"/>
</dbReference>
<dbReference type="EMBL" id="BDQV01001606">
    <property type="protein sequence ID" value="GAY33745.1"/>
    <property type="molecule type" value="Genomic_DNA"/>
</dbReference>
<dbReference type="Pfam" id="PF00646">
    <property type="entry name" value="F-box"/>
    <property type="match status" value="1"/>
</dbReference>
<dbReference type="SUPFAM" id="SSF81383">
    <property type="entry name" value="F-box domain"/>
    <property type="match status" value="1"/>
</dbReference>
<dbReference type="STRING" id="55188.A0A2H5N2D0"/>
<organism evidence="2 3">
    <name type="scientific">Citrus unshiu</name>
    <name type="common">Satsuma mandarin</name>
    <name type="synonym">Citrus nobilis var. unshiu</name>
    <dbReference type="NCBI Taxonomy" id="55188"/>
    <lineage>
        <taxon>Eukaryota</taxon>
        <taxon>Viridiplantae</taxon>
        <taxon>Streptophyta</taxon>
        <taxon>Embryophyta</taxon>
        <taxon>Tracheophyta</taxon>
        <taxon>Spermatophyta</taxon>
        <taxon>Magnoliopsida</taxon>
        <taxon>eudicotyledons</taxon>
        <taxon>Gunneridae</taxon>
        <taxon>Pentapetalae</taxon>
        <taxon>rosids</taxon>
        <taxon>malvids</taxon>
        <taxon>Sapindales</taxon>
        <taxon>Rutaceae</taxon>
        <taxon>Aurantioideae</taxon>
        <taxon>Citrus</taxon>
    </lineage>
</organism>
<dbReference type="PANTHER" id="PTHR32278">
    <property type="entry name" value="F-BOX DOMAIN-CONTAINING PROTEIN"/>
    <property type="match status" value="1"/>
</dbReference>
<comment type="caution">
    <text evidence="2">The sequence shown here is derived from an EMBL/GenBank/DDBJ whole genome shotgun (WGS) entry which is preliminary data.</text>
</comment>
<evidence type="ECO:0000313" key="3">
    <source>
        <dbReference type="Proteomes" id="UP000236630"/>
    </source>
</evidence>
<dbReference type="InterPro" id="IPR001810">
    <property type="entry name" value="F-box_dom"/>
</dbReference>
<dbReference type="Proteomes" id="UP000236630">
    <property type="component" value="Unassembled WGS sequence"/>
</dbReference>
<dbReference type="CDD" id="cd22162">
    <property type="entry name" value="F-box_AtSKIP3-like"/>
    <property type="match status" value="1"/>
</dbReference>